<evidence type="ECO:0000256" key="11">
    <source>
        <dbReference type="SAM" id="Coils"/>
    </source>
</evidence>
<evidence type="ECO:0000259" key="13">
    <source>
        <dbReference type="PROSITE" id="PS50111"/>
    </source>
</evidence>
<keyword evidence="6 12" id="KW-1133">Transmembrane helix</keyword>
<keyword evidence="2" id="KW-1003">Cell membrane</keyword>
<evidence type="ECO:0000256" key="5">
    <source>
        <dbReference type="ARBA" id="ARBA00022692"/>
    </source>
</evidence>
<dbReference type="Gene3D" id="3.30.450.20">
    <property type="entry name" value="PAS domain"/>
    <property type="match status" value="1"/>
</dbReference>
<dbReference type="InterPro" id="IPR000727">
    <property type="entry name" value="T_SNARE_dom"/>
</dbReference>
<dbReference type="PROSITE" id="PS51257">
    <property type="entry name" value="PROKAR_LIPOPROTEIN"/>
    <property type="match status" value="1"/>
</dbReference>
<evidence type="ECO:0000256" key="4">
    <source>
        <dbReference type="ARBA" id="ARBA00022519"/>
    </source>
</evidence>
<keyword evidence="16" id="KW-1185">Reference proteome</keyword>
<protein>
    <submittedName>
        <fullName evidence="15">Methyl-accepting chemotaxis protein</fullName>
    </submittedName>
</protein>
<comment type="subcellular location">
    <subcellularLocation>
        <location evidence="1">Cell inner membrane</location>
        <topology evidence="1">Multi-pass membrane protein</topology>
    </subcellularLocation>
</comment>
<gene>
    <name evidence="15" type="ORF">ABUE30_16155</name>
</gene>
<keyword evidence="3" id="KW-0145">Chemotaxis</keyword>
<dbReference type="PROSITE" id="PS50192">
    <property type="entry name" value="T_SNARE"/>
    <property type="match status" value="1"/>
</dbReference>
<name>A0ABW9GBP1_9GAMM</name>
<proteinExistence type="inferred from homology"/>
<dbReference type="CDD" id="cd11386">
    <property type="entry name" value="MCP_signal"/>
    <property type="match status" value="1"/>
</dbReference>
<dbReference type="EMBL" id="JBEQCT010000009">
    <property type="protein sequence ID" value="MFM2486565.1"/>
    <property type="molecule type" value="Genomic_DNA"/>
</dbReference>
<dbReference type="InterPro" id="IPR033479">
    <property type="entry name" value="dCache_1"/>
</dbReference>
<dbReference type="PROSITE" id="PS50111">
    <property type="entry name" value="CHEMOTAXIS_TRANSDUC_2"/>
    <property type="match status" value="1"/>
</dbReference>
<evidence type="ECO:0000256" key="6">
    <source>
        <dbReference type="ARBA" id="ARBA00022989"/>
    </source>
</evidence>
<dbReference type="SMART" id="SM00283">
    <property type="entry name" value="MA"/>
    <property type="match status" value="1"/>
</dbReference>
<dbReference type="Pfam" id="PF00015">
    <property type="entry name" value="MCPsignal"/>
    <property type="match status" value="1"/>
</dbReference>
<feature type="domain" description="Methyl-accepting transducer" evidence="13">
    <location>
        <begin position="470"/>
        <end position="706"/>
    </location>
</feature>
<evidence type="ECO:0000259" key="14">
    <source>
        <dbReference type="PROSITE" id="PS50192"/>
    </source>
</evidence>
<dbReference type="Pfam" id="PF02743">
    <property type="entry name" value="dCache_1"/>
    <property type="match status" value="1"/>
</dbReference>
<dbReference type="SUPFAM" id="SSF58104">
    <property type="entry name" value="Methyl-accepting chemotaxis protein (MCP) signaling domain"/>
    <property type="match status" value="1"/>
</dbReference>
<dbReference type="InterPro" id="IPR004089">
    <property type="entry name" value="MCPsignal_dom"/>
</dbReference>
<accession>A0ABW9GBP1</accession>
<evidence type="ECO:0000256" key="2">
    <source>
        <dbReference type="ARBA" id="ARBA00022475"/>
    </source>
</evidence>
<evidence type="ECO:0000256" key="3">
    <source>
        <dbReference type="ARBA" id="ARBA00022500"/>
    </source>
</evidence>
<organism evidence="15 16">
    <name type="scientific">Celerinatantimonas yamalensis</name>
    <dbReference type="NCBI Taxonomy" id="559956"/>
    <lineage>
        <taxon>Bacteria</taxon>
        <taxon>Pseudomonadati</taxon>
        <taxon>Pseudomonadota</taxon>
        <taxon>Gammaproteobacteria</taxon>
        <taxon>Celerinatantimonadaceae</taxon>
        <taxon>Celerinatantimonas</taxon>
    </lineage>
</organism>
<evidence type="ECO:0000256" key="10">
    <source>
        <dbReference type="PROSITE-ProRule" id="PRU00284"/>
    </source>
</evidence>
<evidence type="ECO:0000313" key="15">
    <source>
        <dbReference type="EMBL" id="MFM2486565.1"/>
    </source>
</evidence>
<dbReference type="PANTHER" id="PTHR32089:SF112">
    <property type="entry name" value="LYSOZYME-LIKE PROTEIN-RELATED"/>
    <property type="match status" value="1"/>
</dbReference>
<feature type="coiled-coil region" evidence="11">
    <location>
        <begin position="650"/>
        <end position="690"/>
    </location>
</feature>
<keyword evidence="8 10" id="KW-0807">Transducer</keyword>
<keyword evidence="4" id="KW-0997">Cell inner membrane</keyword>
<sequence>MSFKRQMLLLLASVGLIPMLVVAGCMIWVATTEMQSQSFAKLGAVREIKSAALTGYLDRLTNEVELLSVDPELRRTLKGFDHAYQTASPSQATIEQDKLLLLDFYQKEFIPRLKINRPDINSNYARELISQLNNKDIWFQYRYLVANPHPVGQKDKLQFSGVNDEYDQYHQQVQNYLQAIQAKYGFYDVFLINSQGEVLYSVFKEIDYATSLTNGPFKQSGLADAFRAANQLSTKNVIMVDLKNYIPSYDVPAGFIAAPIFDDQGLRVGVIAAQFPIASLNNLINQRKGMGQTGETLLVGPDRLVRNDSYLHPERYSVQLSFLHPEKSMLKTASIDRALAGETGEAILPDYTGHDVLAAYAPYKYKGLNWALLVKMNKKEALAASYHLWYIGAVIIVISMIVVIICAVVFTHRILKPLGAEPALMQRIAQAVADGDLTIAVPDANAQSVMGTLSMMKTSLRDMVAEITQQTHQQHLIAQELASASEQTNQALHDQASHTSMVATSVVQMTESFREVSENIQHAAAASNQSKEQIEESTAEVVEASNSLHDVADDFKNSAKTVDELTNHVAKIASVLESIQSIADQTNLLALNAAIEAARAGENGRGFAVVADEVRSLALNTQRETEQISEIIQSLKNSSSSTQQQMHVCVEQAEKVCEESNLTAKKLRAAATSLEEVAQMNETIASASEEQSHVVTDISASVESLSSSITQSEQAMNEIARSSSLIASSSNELQNLIKNFRV</sequence>
<evidence type="ECO:0000256" key="8">
    <source>
        <dbReference type="ARBA" id="ARBA00023224"/>
    </source>
</evidence>
<feature type="domain" description="T-SNARE coiled-coil homology" evidence="14">
    <location>
        <begin position="665"/>
        <end position="719"/>
    </location>
</feature>
<evidence type="ECO:0000313" key="16">
    <source>
        <dbReference type="Proteomes" id="UP001629953"/>
    </source>
</evidence>
<dbReference type="PANTHER" id="PTHR32089">
    <property type="entry name" value="METHYL-ACCEPTING CHEMOTAXIS PROTEIN MCPB"/>
    <property type="match status" value="1"/>
</dbReference>
<evidence type="ECO:0000256" key="9">
    <source>
        <dbReference type="ARBA" id="ARBA00029447"/>
    </source>
</evidence>
<dbReference type="RefSeq" id="WP_408624869.1">
    <property type="nucleotide sequence ID" value="NZ_JBEQCT010000009.1"/>
</dbReference>
<feature type="transmembrane region" description="Helical" evidence="12">
    <location>
        <begin position="388"/>
        <end position="410"/>
    </location>
</feature>
<keyword evidence="11" id="KW-0175">Coiled coil</keyword>
<keyword evidence="7 12" id="KW-0472">Membrane</keyword>
<reference evidence="15 16" key="1">
    <citation type="journal article" date="2013" name="Int. J. Syst. Evol. Microbiol.">
        <title>Celerinatantimonas yamalensis sp. nov., a cold-adapted diazotrophic bacterium from a cold permafrost brine.</title>
        <authorList>
            <person name="Shcherbakova V."/>
            <person name="Chuvilskaya N."/>
            <person name="Rivkina E."/>
            <person name="Demidov N."/>
            <person name="Uchaeva V."/>
            <person name="Suetin S."/>
            <person name="Suzina N."/>
            <person name="Gilichinsky D."/>
        </authorList>
    </citation>
    <scope>NUCLEOTIDE SEQUENCE [LARGE SCALE GENOMIC DNA]</scope>
    <source>
        <strain evidence="15 16">C7</strain>
    </source>
</reference>
<evidence type="ECO:0000256" key="1">
    <source>
        <dbReference type="ARBA" id="ARBA00004429"/>
    </source>
</evidence>
<keyword evidence="5 12" id="KW-0812">Transmembrane</keyword>
<comment type="caution">
    <text evidence="15">The sequence shown here is derived from an EMBL/GenBank/DDBJ whole genome shotgun (WGS) entry which is preliminary data.</text>
</comment>
<evidence type="ECO:0000256" key="7">
    <source>
        <dbReference type="ARBA" id="ARBA00023136"/>
    </source>
</evidence>
<dbReference type="Proteomes" id="UP001629953">
    <property type="component" value="Unassembled WGS sequence"/>
</dbReference>
<dbReference type="Gene3D" id="1.10.287.950">
    <property type="entry name" value="Methyl-accepting chemotaxis protein"/>
    <property type="match status" value="1"/>
</dbReference>
<evidence type="ECO:0000256" key="12">
    <source>
        <dbReference type="SAM" id="Phobius"/>
    </source>
</evidence>
<comment type="similarity">
    <text evidence="9">Belongs to the methyl-accepting chemotaxis (MCP) protein family.</text>
</comment>